<dbReference type="Pfam" id="PF00171">
    <property type="entry name" value="Aldedh"/>
    <property type="match status" value="1"/>
</dbReference>
<comment type="subunit">
    <text evidence="4">Homodimer.</text>
</comment>
<evidence type="ECO:0000256" key="9">
    <source>
        <dbReference type="ARBA" id="ARBA00022848"/>
    </source>
</evidence>
<dbReference type="FunFam" id="3.40.605.10:FF:000004">
    <property type="entry name" value="Aldehyde dehydrogenase"/>
    <property type="match status" value="1"/>
</dbReference>
<dbReference type="Ensembl" id="ENSECRT00000012384.1">
    <property type="protein sequence ID" value="ENSECRP00000012186.1"/>
    <property type="gene ID" value="ENSECRG00000008043.1"/>
</dbReference>
<dbReference type="Proteomes" id="UP000694620">
    <property type="component" value="Chromosome 8"/>
</dbReference>
<evidence type="ECO:0000256" key="12">
    <source>
        <dbReference type="ARBA" id="ARBA00023027"/>
    </source>
</evidence>
<reference evidence="35" key="3">
    <citation type="submission" date="2025-09" db="UniProtKB">
        <authorList>
            <consortium name="Ensembl"/>
        </authorList>
    </citation>
    <scope>IDENTIFICATION</scope>
</reference>
<accession>A0A8C4X8C6</accession>
<dbReference type="AlphaFoldDB" id="A0A8C4X8C6"/>
<evidence type="ECO:0000256" key="29">
    <source>
        <dbReference type="PIRSR" id="PIRSR036492-1"/>
    </source>
</evidence>
<evidence type="ECO:0000256" key="24">
    <source>
        <dbReference type="ARBA" id="ARBA00048895"/>
    </source>
</evidence>
<dbReference type="GeneTree" id="ENSGT00940000157944"/>
<proteinExistence type="inferred from homology"/>
<dbReference type="InterPro" id="IPR016160">
    <property type="entry name" value="Ald_DH_CS_CYS"/>
</dbReference>
<keyword evidence="9" id="KW-0492">Microsome</keyword>
<evidence type="ECO:0000256" key="32">
    <source>
        <dbReference type="SAM" id="Coils"/>
    </source>
</evidence>
<keyword evidence="10 33" id="KW-1133">Transmembrane helix</keyword>
<evidence type="ECO:0000256" key="1">
    <source>
        <dbReference type="ARBA" id="ARBA00004131"/>
    </source>
</evidence>
<feature type="active site" evidence="29">
    <location>
        <position position="242"/>
    </location>
</feature>
<keyword evidence="12" id="KW-0520">NAD</keyword>
<comment type="catalytic activity">
    <reaction evidence="17">
        <text>(2E,6E)-farnesal + NAD(+) + H2O = (2E,6E)-farnesoate + NADH + 2 H(+)</text>
        <dbReference type="Rhea" id="RHEA:24216"/>
        <dbReference type="ChEBI" id="CHEBI:15377"/>
        <dbReference type="ChEBI" id="CHEBI:15378"/>
        <dbReference type="ChEBI" id="CHEBI:15894"/>
        <dbReference type="ChEBI" id="CHEBI:57540"/>
        <dbReference type="ChEBI" id="CHEBI:57945"/>
        <dbReference type="ChEBI" id="CHEBI:83276"/>
        <dbReference type="EC" id="1.2.1.94"/>
    </reaction>
</comment>
<comment type="catalytic activity">
    <reaction evidence="22">
        <text>octanal + NAD(+) + H2O = octanoate + NADH + 2 H(+)</text>
        <dbReference type="Rhea" id="RHEA:44100"/>
        <dbReference type="ChEBI" id="CHEBI:15377"/>
        <dbReference type="ChEBI" id="CHEBI:15378"/>
        <dbReference type="ChEBI" id="CHEBI:17935"/>
        <dbReference type="ChEBI" id="CHEBI:25646"/>
        <dbReference type="ChEBI" id="CHEBI:57540"/>
        <dbReference type="ChEBI" id="CHEBI:57945"/>
    </reaction>
</comment>
<dbReference type="InterPro" id="IPR012394">
    <property type="entry name" value="Aldehyde_DH_NAD(P)"/>
</dbReference>
<comment type="subcellular location">
    <subcellularLocation>
        <location evidence="1">Endoplasmic reticulum membrane</location>
        <topology evidence="1">Single-pass membrane protein</topology>
        <orientation evidence="1">Cytoplasmic side</orientation>
    </subcellularLocation>
    <subcellularLocation>
        <location evidence="2">Microsome membrane</location>
    </subcellularLocation>
</comment>
<dbReference type="InterPro" id="IPR029510">
    <property type="entry name" value="Ald_DH_CS_GLU"/>
</dbReference>
<keyword evidence="36" id="KW-1185">Reference proteome</keyword>
<dbReference type="PIRSF" id="PIRSF036492">
    <property type="entry name" value="ALDH"/>
    <property type="match status" value="1"/>
</dbReference>
<evidence type="ECO:0000256" key="13">
    <source>
        <dbReference type="ARBA" id="ARBA00023098"/>
    </source>
</evidence>
<dbReference type="SUPFAM" id="SSF53720">
    <property type="entry name" value="ALDH-like"/>
    <property type="match status" value="1"/>
</dbReference>
<evidence type="ECO:0000256" key="15">
    <source>
        <dbReference type="ARBA" id="ARBA00047498"/>
    </source>
</evidence>
<dbReference type="GO" id="GO:0005789">
    <property type="term" value="C:endoplasmic reticulum membrane"/>
    <property type="evidence" value="ECO:0007669"/>
    <property type="project" value="UniProtKB-SubCell"/>
</dbReference>
<evidence type="ECO:0000256" key="16">
    <source>
        <dbReference type="ARBA" id="ARBA00047531"/>
    </source>
</evidence>
<comment type="catalytic activity">
    <reaction evidence="19">
        <text>dodecanoate + NADH + 2 H(+) = dodecanal + NAD(+) + H2O</text>
        <dbReference type="Rhea" id="RHEA:44168"/>
        <dbReference type="ChEBI" id="CHEBI:15377"/>
        <dbReference type="ChEBI" id="CHEBI:15378"/>
        <dbReference type="ChEBI" id="CHEBI:18262"/>
        <dbReference type="ChEBI" id="CHEBI:27836"/>
        <dbReference type="ChEBI" id="CHEBI:57540"/>
        <dbReference type="ChEBI" id="CHEBI:57945"/>
    </reaction>
</comment>
<evidence type="ECO:0000256" key="30">
    <source>
        <dbReference type="PROSITE-ProRule" id="PRU10007"/>
    </source>
</evidence>
<evidence type="ECO:0000256" key="17">
    <source>
        <dbReference type="ARBA" id="ARBA00047920"/>
    </source>
</evidence>
<keyword evidence="5" id="KW-0597">Phosphoprotein</keyword>
<dbReference type="GO" id="GO:0006081">
    <property type="term" value="P:aldehyde metabolic process"/>
    <property type="evidence" value="ECO:0007669"/>
    <property type="project" value="InterPro"/>
</dbReference>
<comment type="catalytic activity">
    <reaction evidence="25">
        <text>decanal + NAD(+) + H2O = decanoate + NADH + 2 H(+)</text>
        <dbReference type="Rhea" id="RHEA:44104"/>
        <dbReference type="ChEBI" id="CHEBI:15377"/>
        <dbReference type="ChEBI" id="CHEBI:15378"/>
        <dbReference type="ChEBI" id="CHEBI:27689"/>
        <dbReference type="ChEBI" id="CHEBI:31457"/>
        <dbReference type="ChEBI" id="CHEBI:57540"/>
        <dbReference type="ChEBI" id="CHEBI:57945"/>
    </reaction>
</comment>
<comment type="catalytic activity">
    <reaction evidence="16">
        <text>heptanal + NAD(+) + H2O = heptanoate + NADH + 2 H(+)</text>
        <dbReference type="Rhea" id="RHEA:44108"/>
        <dbReference type="ChEBI" id="CHEBI:15377"/>
        <dbReference type="ChEBI" id="CHEBI:15378"/>
        <dbReference type="ChEBI" id="CHEBI:32362"/>
        <dbReference type="ChEBI" id="CHEBI:34787"/>
        <dbReference type="ChEBI" id="CHEBI:57540"/>
        <dbReference type="ChEBI" id="CHEBI:57945"/>
    </reaction>
</comment>
<dbReference type="PANTHER" id="PTHR43570">
    <property type="entry name" value="ALDEHYDE DEHYDROGENASE"/>
    <property type="match status" value="1"/>
</dbReference>
<gene>
    <name evidence="35" type="primary">LOC114655623</name>
</gene>
<evidence type="ECO:0000256" key="2">
    <source>
        <dbReference type="ARBA" id="ARBA00004524"/>
    </source>
</evidence>
<evidence type="ECO:0000256" key="14">
    <source>
        <dbReference type="ARBA" id="ARBA00023136"/>
    </source>
</evidence>
<dbReference type="GO" id="GO:0006631">
    <property type="term" value="P:fatty acid metabolic process"/>
    <property type="evidence" value="ECO:0007669"/>
    <property type="project" value="UniProtKB-KW"/>
</dbReference>
<evidence type="ECO:0000256" key="4">
    <source>
        <dbReference type="ARBA" id="ARBA00011738"/>
    </source>
</evidence>
<comment type="catalytic activity">
    <reaction evidence="18">
        <text>tetradecanal + NAD(+) + H2O = tetradecanoate + NADH + 2 H(+)</text>
        <dbReference type="Rhea" id="RHEA:44172"/>
        <dbReference type="ChEBI" id="CHEBI:15377"/>
        <dbReference type="ChEBI" id="CHEBI:15378"/>
        <dbReference type="ChEBI" id="CHEBI:30807"/>
        <dbReference type="ChEBI" id="CHEBI:57540"/>
        <dbReference type="ChEBI" id="CHEBI:57945"/>
        <dbReference type="ChEBI" id="CHEBI:84067"/>
    </reaction>
</comment>
<keyword evidence="8" id="KW-0276">Fatty acid metabolism</keyword>
<dbReference type="Gene3D" id="3.40.605.10">
    <property type="entry name" value="Aldehyde Dehydrogenase, Chain A, domain 1"/>
    <property type="match status" value="1"/>
</dbReference>
<evidence type="ECO:0000256" key="33">
    <source>
        <dbReference type="SAM" id="Phobius"/>
    </source>
</evidence>
<name>A0A8C4X8C6_ERPCA</name>
<evidence type="ECO:0000256" key="18">
    <source>
        <dbReference type="ARBA" id="ARBA00047959"/>
    </source>
</evidence>
<keyword evidence="6 33" id="KW-0812">Transmembrane</keyword>
<evidence type="ECO:0000256" key="26">
    <source>
        <dbReference type="ARBA" id="ARBA00049148"/>
    </source>
</evidence>
<keyword evidence="14 33" id="KW-0472">Membrane</keyword>
<evidence type="ECO:0000256" key="8">
    <source>
        <dbReference type="ARBA" id="ARBA00022832"/>
    </source>
</evidence>
<evidence type="ECO:0000256" key="25">
    <source>
        <dbReference type="ARBA" id="ARBA00048972"/>
    </source>
</evidence>
<evidence type="ECO:0000256" key="28">
    <source>
        <dbReference type="PIRNR" id="PIRNR036492"/>
    </source>
</evidence>
<evidence type="ECO:0000256" key="6">
    <source>
        <dbReference type="ARBA" id="ARBA00022692"/>
    </source>
</evidence>
<dbReference type="GO" id="GO:0120553">
    <property type="term" value="F:farnesal dehydrogenase (NAD+) activity"/>
    <property type="evidence" value="ECO:0007669"/>
    <property type="project" value="UniProtKB-EC"/>
</dbReference>
<dbReference type="PANTHER" id="PTHR43570:SF9">
    <property type="entry name" value="ALDEHYDE DEHYDROGENASE FAMILY 3 MEMBER A2"/>
    <property type="match status" value="1"/>
</dbReference>
<sequence>MEKQAVQRARAAFLTGRTKSLKFRTMQLKALQRMIREKEQEISDALKLDIGRSQFDMHLFEMIGIDSEIKLALEELPKWTAPHAVEKTLLTVMDQVYIRSEPLGVVLIIGAWNYPVALILQPLIGAIAAGNAAVIKPSEVSAHTATLLELLLPLYLDRELYPVVNGGVPETQELLKQRFDHIFYTGNCTVGRLVMEAASRYLTPITLELGGKSPCYIDKNCDIHVACRRITWGKFVNCGQTCIAPDYVLCESSIQHQVVEEIRLTLQEFYGEDPKLSPDYGRMINKRHFHRVMALMEGTTVAVGGESDEESRYIAPTVLVNVAPHSRVMQEEIFGPVLPLVCVQSLDEAIDFINQREKPLALYIFSEKQKVINRMIRETSSGGVTVNDVLLHFTIESLPFGGVGQSGMGSYHGKHSFDQFSHRRGCLVKSLTMEGMNNVRYPPMNADKLHKARFFMQKRVRTKNLGWTLLILLVSLLALALLIALVVVILKVHTFFY</sequence>
<keyword evidence="11 28" id="KW-0560">Oxidoreductase</keyword>
<dbReference type="InterPro" id="IPR016162">
    <property type="entry name" value="Ald_DH_N"/>
</dbReference>
<dbReference type="FunFam" id="3.40.309.10:FF:000003">
    <property type="entry name" value="Aldehyde dehydrogenase"/>
    <property type="match status" value="1"/>
</dbReference>
<comment type="catalytic activity">
    <reaction evidence="26">
        <text>hexadecanoate + NADH + 2 H(+) = hexadecanal + NAD(+) + H2O</text>
        <dbReference type="Rhea" id="RHEA:33739"/>
        <dbReference type="ChEBI" id="CHEBI:7896"/>
        <dbReference type="ChEBI" id="CHEBI:15377"/>
        <dbReference type="ChEBI" id="CHEBI:15378"/>
        <dbReference type="ChEBI" id="CHEBI:17600"/>
        <dbReference type="ChEBI" id="CHEBI:57540"/>
        <dbReference type="ChEBI" id="CHEBI:57945"/>
    </reaction>
</comment>
<feature type="domain" description="Aldehyde dehydrogenase" evidence="34">
    <location>
        <begin position="3"/>
        <end position="422"/>
    </location>
</feature>
<evidence type="ECO:0000256" key="10">
    <source>
        <dbReference type="ARBA" id="ARBA00022989"/>
    </source>
</evidence>
<organism evidence="35 36">
    <name type="scientific">Erpetoichthys calabaricus</name>
    <name type="common">Rope fish</name>
    <name type="synonym">Calamoichthys calabaricus</name>
    <dbReference type="NCBI Taxonomy" id="27687"/>
    <lineage>
        <taxon>Eukaryota</taxon>
        <taxon>Metazoa</taxon>
        <taxon>Chordata</taxon>
        <taxon>Craniata</taxon>
        <taxon>Vertebrata</taxon>
        <taxon>Euteleostomi</taxon>
        <taxon>Actinopterygii</taxon>
        <taxon>Polypteriformes</taxon>
        <taxon>Polypteridae</taxon>
        <taxon>Erpetoichthys</taxon>
    </lineage>
</organism>
<reference evidence="35" key="2">
    <citation type="submission" date="2025-08" db="UniProtKB">
        <authorList>
            <consortium name="Ensembl"/>
        </authorList>
    </citation>
    <scope>IDENTIFICATION</scope>
</reference>
<keyword evidence="32" id="KW-0175">Coiled coil</keyword>
<dbReference type="PROSITE" id="PS00070">
    <property type="entry name" value="ALDEHYDE_DEHYDR_CYS"/>
    <property type="match status" value="1"/>
</dbReference>
<feature type="active site" evidence="29 30">
    <location>
        <position position="208"/>
    </location>
</feature>
<comment type="catalytic activity">
    <reaction evidence="24">
        <text>a fatty aldehyde + NAD(+) + H2O = a fatty acid + NADH + 2 H(+)</text>
        <dbReference type="Rhea" id="RHEA:49832"/>
        <dbReference type="ChEBI" id="CHEBI:15377"/>
        <dbReference type="ChEBI" id="CHEBI:15378"/>
        <dbReference type="ChEBI" id="CHEBI:28868"/>
        <dbReference type="ChEBI" id="CHEBI:35746"/>
        <dbReference type="ChEBI" id="CHEBI:57540"/>
        <dbReference type="ChEBI" id="CHEBI:57945"/>
    </reaction>
</comment>
<comment type="catalytic activity">
    <reaction evidence="23">
        <text>(2E)-hexadecenal + NAD(+) + H2O = (E)-hexadec-2-enoate + NADH + 2 H(+)</text>
        <dbReference type="Rhea" id="RHEA:36135"/>
        <dbReference type="ChEBI" id="CHEBI:15377"/>
        <dbReference type="ChEBI" id="CHEBI:15378"/>
        <dbReference type="ChEBI" id="CHEBI:17585"/>
        <dbReference type="ChEBI" id="CHEBI:57540"/>
        <dbReference type="ChEBI" id="CHEBI:57945"/>
        <dbReference type="ChEBI" id="CHEBI:72745"/>
    </reaction>
</comment>
<evidence type="ECO:0000259" key="34">
    <source>
        <dbReference type="Pfam" id="PF00171"/>
    </source>
</evidence>
<reference evidence="35" key="1">
    <citation type="submission" date="2021-06" db="EMBL/GenBank/DDBJ databases">
        <authorList>
            <consortium name="Wellcome Sanger Institute Data Sharing"/>
        </authorList>
    </citation>
    <scope>NUCLEOTIDE SEQUENCE [LARGE SCALE GENOMIC DNA]</scope>
</reference>
<keyword evidence="13" id="KW-0443">Lipid metabolism</keyword>
<comment type="catalytic activity">
    <reaction evidence="21">
        <text>octadecanal + NAD(+) + H2O = octadecanoate + NADH + 2 H(+)</text>
        <dbReference type="Rhea" id="RHEA:44020"/>
        <dbReference type="ChEBI" id="CHEBI:15377"/>
        <dbReference type="ChEBI" id="CHEBI:15378"/>
        <dbReference type="ChEBI" id="CHEBI:17034"/>
        <dbReference type="ChEBI" id="CHEBI:25629"/>
        <dbReference type="ChEBI" id="CHEBI:57540"/>
        <dbReference type="ChEBI" id="CHEBI:57945"/>
    </reaction>
</comment>
<evidence type="ECO:0000256" key="20">
    <source>
        <dbReference type="ARBA" id="ARBA00048607"/>
    </source>
</evidence>
<evidence type="ECO:0000256" key="5">
    <source>
        <dbReference type="ARBA" id="ARBA00022553"/>
    </source>
</evidence>
<evidence type="ECO:0000256" key="23">
    <source>
        <dbReference type="ARBA" id="ARBA00048826"/>
    </source>
</evidence>
<evidence type="ECO:0000256" key="3">
    <source>
        <dbReference type="ARBA" id="ARBA00009986"/>
    </source>
</evidence>
<dbReference type="InterPro" id="IPR016161">
    <property type="entry name" value="Ald_DH/histidinol_DH"/>
</dbReference>
<evidence type="ECO:0000313" key="36">
    <source>
        <dbReference type="Proteomes" id="UP000694620"/>
    </source>
</evidence>
<evidence type="ECO:0000256" key="7">
    <source>
        <dbReference type="ARBA" id="ARBA00022824"/>
    </source>
</evidence>
<evidence type="ECO:0000313" key="35">
    <source>
        <dbReference type="Ensembl" id="ENSECRP00000012186.1"/>
    </source>
</evidence>
<evidence type="ECO:0000256" key="27">
    <source>
        <dbReference type="ARBA" id="ARBA00049194"/>
    </source>
</evidence>
<comment type="catalytic activity">
    <reaction evidence="20">
        <text>22-oxodocosanoate + NAD(+) + H2O = docosanedioate + NADH + 2 H(+)</text>
        <dbReference type="Rhea" id="RHEA:39015"/>
        <dbReference type="ChEBI" id="CHEBI:15377"/>
        <dbReference type="ChEBI" id="CHEBI:15378"/>
        <dbReference type="ChEBI" id="CHEBI:57540"/>
        <dbReference type="ChEBI" id="CHEBI:57945"/>
        <dbReference type="ChEBI" id="CHEBI:76298"/>
        <dbReference type="ChEBI" id="CHEBI:76299"/>
    </reaction>
</comment>
<evidence type="ECO:0000256" key="21">
    <source>
        <dbReference type="ARBA" id="ARBA00048648"/>
    </source>
</evidence>
<dbReference type="PROSITE" id="PS00687">
    <property type="entry name" value="ALDEHYDE_DEHYDR_GLU"/>
    <property type="match status" value="1"/>
</dbReference>
<evidence type="ECO:0000256" key="19">
    <source>
        <dbReference type="ARBA" id="ARBA00048322"/>
    </source>
</evidence>
<feature type="coiled-coil region" evidence="32">
    <location>
        <begin position="21"/>
        <end position="48"/>
    </location>
</feature>
<comment type="similarity">
    <text evidence="3 28 31">Belongs to the aldehyde dehydrogenase family.</text>
</comment>
<dbReference type="Gene3D" id="3.40.309.10">
    <property type="entry name" value="Aldehyde Dehydrogenase, Chain A, domain 2"/>
    <property type="match status" value="1"/>
</dbReference>
<comment type="catalytic activity">
    <reaction evidence="15">
        <text>2,6,10,14-tetramethylpentadecanal + NAD(+) + H2O = 2,6,10,14-tetramethylpentadecanoate + NADH + 2 H(+)</text>
        <dbReference type="Rhea" id="RHEA:44016"/>
        <dbReference type="ChEBI" id="CHEBI:15377"/>
        <dbReference type="ChEBI" id="CHEBI:15378"/>
        <dbReference type="ChEBI" id="CHEBI:49189"/>
        <dbReference type="ChEBI" id="CHEBI:57540"/>
        <dbReference type="ChEBI" id="CHEBI:57945"/>
        <dbReference type="ChEBI" id="CHEBI:77268"/>
    </reaction>
</comment>
<protein>
    <recommendedName>
        <fullName evidence="28">Aldehyde dehydrogenase</fullName>
    </recommendedName>
</protein>
<comment type="catalytic activity">
    <reaction evidence="27">
        <text>an aldehyde + NAD(+) + H2O = a carboxylate + NADH + 2 H(+)</text>
        <dbReference type="Rhea" id="RHEA:16185"/>
        <dbReference type="ChEBI" id="CHEBI:15377"/>
        <dbReference type="ChEBI" id="CHEBI:15378"/>
        <dbReference type="ChEBI" id="CHEBI:17478"/>
        <dbReference type="ChEBI" id="CHEBI:29067"/>
        <dbReference type="ChEBI" id="CHEBI:57540"/>
        <dbReference type="ChEBI" id="CHEBI:57945"/>
        <dbReference type="EC" id="1.2.1.3"/>
    </reaction>
</comment>
<dbReference type="InterPro" id="IPR016163">
    <property type="entry name" value="Ald_DH_C"/>
</dbReference>
<evidence type="ECO:0000256" key="22">
    <source>
        <dbReference type="ARBA" id="ARBA00048806"/>
    </source>
</evidence>
<evidence type="ECO:0000256" key="11">
    <source>
        <dbReference type="ARBA" id="ARBA00023002"/>
    </source>
</evidence>
<dbReference type="GO" id="GO:0004028">
    <property type="term" value="F:3-chloroallyl aldehyde dehydrogenase activity"/>
    <property type="evidence" value="ECO:0007669"/>
    <property type="project" value="TreeGrafter"/>
</dbReference>
<evidence type="ECO:0000256" key="31">
    <source>
        <dbReference type="RuleBase" id="RU003345"/>
    </source>
</evidence>
<dbReference type="InterPro" id="IPR015590">
    <property type="entry name" value="Aldehyde_DH_dom"/>
</dbReference>
<feature type="transmembrane region" description="Helical" evidence="33">
    <location>
        <begin position="465"/>
        <end position="490"/>
    </location>
</feature>
<keyword evidence="7" id="KW-0256">Endoplasmic reticulum</keyword>